<gene>
    <name evidence="4" type="ORF">RWD45_10605</name>
</gene>
<organism evidence="4 5">
    <name type="scientific">Paracerasibacillus soli</name>
    <dbReference type="NCBI Taxonomy" id="480284"/>
    <lineage>
        <taxon>Bacteria</taxon>
        <taxon>Bacillati</taxon>
        <taxon>Bacillota</taxon>
        <taxon>Bacilli</taxon>
        <taxon>Bacillales</taxon>
        <taxon>Bacillaceae</taxon>
        <taxon>Paracerasibacillus</taxon>
    </lineage>
</organism>
<proteinExistence type="predicted"/>
<reference evidence="4 5" key="1">
    <citation type="submission" date="2023-10" db="EMBL/GenBank/DDBJ databases">
        <title>Virgibacillus soli CC-YMP-6 genome.</title>
        <authorList>
            <person name="Miliotis G."/>
            <person name="Sengupta P."/>
            <person name="Hameed A."/>
            <person name="Chuvochina M."/>
            <person name="Mcdonagh F."/>
            <person name="Simpson A.C."/>
            <person name="Singh N.K."/>
            <person name="Rekha P.D."/>
            <person name="Raman K."/>
            <person name="Hugenholtz P."/>
            <person name="Venkateswaran K."/>
        </authorList>
    </citation>
    <scope>NUCLEOTIDE SEQUENCE [LARGE SCALE GENOMIC DNA]</scope>
    <source>
        <strain evidence="4 5">CC-YMP-6</strain>
    </source>
</reference>
<keyword evidence="4" id="KW-0282">Flagellum</keyword>
<dbReference type="PANTHER" id="PTHR39190:SF1">
    <property type="entry name" value="FLAGELLAR ASSEMBLY FACTOR FLIW"/>
    <property type="match status" value="1"/>
</dbReference>
<dbReference type="Gene3D" id="2.30.290.10">
    <property type="entry name" value="BH3618-like"/>
    <property type="match status" value="1"/>
</dbReference>
<name>A0ABU5CRB5_9BACI</name>
<keyword evidence="5" id="KW-1185">Reference proteome</keyword>
<dbReference type="InterPro" id="IPR003775">
    <property type="entry name" value="Flagellar_assembly_factor_FliW"/>
</dbReference>
<dbReference type="Pfam" id="PF02623">
    <property type="entry name" value="FliW"/>
    <property type="match status" value="1"/>
</dbReference>
<keyword evidence="4" id="KW-0966">Cell projection</keyword>
<evidence type="ECO:0000256" key="1">
    <source>
        <dbReference type="ARBA" id="ARBA00022490"/>
    </source>
</evidence>
<dbReference type="RefSeq" id="WP_320379617.1">
    <property type="nucleotide sequence ID" value="NZ_JAWDIQ010000001.1"/>
</dbReference>
<dbReference type="EMBL" id="JAWDIQ010000001">
    <property type="protein sequence ID" value="MDY0408915.1"/>
    <property type="molecule type" value="Genomic_DNA"/>
</dbReference>
<dbReference type="SUPFAM" id="SSF141457">
    <property type="entry name" value="BH3618-like"/>
    <property type="match status" value="1"/>
</dbReference>
<keyword evidence="3" id="KW-0810">Translation regulation</keyword>
<protein>
    <submittedName>
        <fullName evidence="4">Flagellar assembly protein FliW</fullName>
    </submittedName>
</protein>
<dbReference type="Proteomes" id="UP001275315">
    <property type="component" value="Unassembled WGS sequence"/>
</dbReference>
<dbReference type="PANTHER" id="PTHR39190">
    <property type="entry name" value="FLAGELLAR ASSEMBLY FACTOR FLIW"/>
    <property type="match status" value="1"/>
</dbReference>
<evidence type="ECO:0000256" key="2">
    <source>
        <dbReference type="ARBA" id="ARBA00022795"/>
    </source>
</evidence>
<evidence type="ECO:0000256" key="3">
    <source>
        <dbReference type="ARBA" id="ARBA00022845"/>
    </source>
</evidence>
<dbReference type="InterPro" id="IPR024046">
    <property type="entry name" value="Flagellar_assmbl_FliW_dom_sf"/>
</dbReference>
<comment type="caution">
    <text evidence="4">The sequence shown here is derived from an EMBL/GenBank/DDBJ whole genome shotgun (WGS) entry which is preliminary data.</text>
</comment>
<evidence type="ECO:0000313" key="4">
    <source>
        <dbReference type="EMBL" id="MDY0408915.1"/>
    </source>
</evidence>
<sequence length="83" mass="9360">MKAYTFKLDQTFLEQLHIRHEGDVVVRSIVTLREPFSESTLNLKGPLIINAQKNIGKQYIINEDDFPVKAPISSFLISKGGEA</sequence>
<keyword evidence="2" id="KW-1005">Bacterial flagellum biogenesis</keyword>
<evidence type="ECO:0000313" key="5">
    <source>
        <dbReference type="Proteomes" id="UP001275315"/>
    </source>
</evidence>
<keyword evidence="4" id="KW-0969">Cilium</keyword>
<accession>A0ABU5CRB5</accession>
<keyword evidence="1" id="KW-0963">Cytoplasm</keyword>